<dbReference type="AlphaFoldDB" id="A0AAU8IHW1"/>
<gene>
    <name evidence="1" type="ORF">ABNN70_05390</name>
</gene>
<proteinExistence type="predicted"/>
<dbReference type="RefSeq" id="WP_353948991.1">
    <property type="nucleotide sequence ID" value="NZ_CP159510.1"/>
</dbReference>
<organism evidence="1">
    <name type="scientific">Sporolactobacillus sp. Y61</name>
    <dbReference type="NCBI Taxonomy" id="3160863"/>
    <lineage>
        <taxon>Bacteria</taxon>
        <taxon>Bacillati</taxon>
        <taxon>Bacillota</taxon>
        <taxon>Bacilli</taxon>
        <taxon>Bacillales</taxon>
        <taxon>Sporolactobacillaceae</taxon>
        <taxon>Sporolactobacillus</taxon>
    </lineage>
</organism>
<evidence type="ECO:0000313" key="1">
    <source>
        <dbReference type="EMBL" id="XCJ17906.1"/>
    </source>
</evidence>
<sequence>MALGYKNLMAVENGFRNLKSTLCLRPMYHRFEKRIKTHVLLNWLALLLIRLAELKTGETWPKLKNTMDQIVLGKFSSKKGDFYQRTEITAKQHEIIKALGIKVPRKISRIDLKS</sequence>
<protein>
    <recommendedName>
        <fullName evidence="2">Transposase</fullName>
    </recommendedName>
</protein>
<evidence type="ECO:0008006" key="2">
    <source>
        <dbReference type="Google" id="ProtNLM"/>
    </source>
</evidence>
<reference evidence="1" key="1">
    <citation type="submission" date="2024-06" db="EMBL/GenBank/DDBJ databases">
        <authorList>
            <person name="Fan A."/>
            <person name="Zhang F.Y."/>
            <person name="Zhang L."/>
        </authorList>
    </citation>
    <scope>NUCLEOTIDE SEQUENCE</scope>
    <source>
        <strain evidence="1">Y61</strain>
    </source>
</reference>
<accession>A0AAU8IHW1</accession>
<dbReference type="EMBL" id="CP159510">
    <property type="protein sequence ID" value="XCJ17906.1"/>
    <property type="molecule type" value="Genomic_DNA"/>
</dbReference>
<name>A0AAU8IHW1_9BACL</name>